<name>X1R398_9ZZZZ</name>
<feature type="non-terminal residue" evidence="1">
    <location>
        <position position="31"/>
    </location>
</feature>
<dbReference type="EMBL" id="BARW01014368">
    <property type="protein sequence ID" value="GAI74998.1"/>
    <property type="molecule type" value="Genomic_DNA"/>
</dbReference>
<organism evidence="1">
    <name type="scientific">marine sediment metagenome</name>
    <dbReference type="NCBI Taxonomy" id="412755"/>
    <lineage>
        <taxon>unclassified sequences</taxon>
        <taxon>metagenomes</taxon>
        <taxon>ecological metagenomes</taxon>
    </lineage>
</organism>
<accession>X1R398</accession>
<sequence>GLVEVTFCPKHRKEAEEKLDLAFGLPQGHPK</sequence>
<proteinExistence type="predicted"/>
<evidence type="ECO:0000313" key="1">
    <source>
        <dbReference type="EMBL" id="GAI74998.1"/>
    </source>
</evidence>
<protein>
    <submittedName>
        <fullName evidence="1">Uncharacterized protein</fullName>
    </submittedName>
</protein>
<feature type="non-terminal residue" evidence="1">
    <location>
        <position position="1"/>
    </location>
</feature>
<reference evidence="1" key="1">
    <citation type="journal article" date="2014" name="Front. Microbiol.">
        <title>High frequency of phylogenetically diverse reductive dehalogenase-homologous genes in deep subseafloor sedimentary metagenomes.</title>
        <authorList>
            <person name="Kawai M."/>
            <person name="Futagami T."/>
            <person name="Toyoda A."/>
            <person name="Takaki Y."/>
            <person name="Nishi S."/>
            <person name="Hori S."/>
            <person name="Arai W."/>
            <person name="Tsubouchi T."/>
            <person name="Morono Y."/>
            <person name="Uchiyama I."/>
            <person name="Ito T."/>
            <person name="Fujiyama A."/>
            <person name="Inagaki F."/>
            <person name="Takami H."/>
        </authorList>
    </citation>
    <scope>NUCLEOTIDE SEQUENCE</scope>
    <source>
        <strain evidence="1">Expedition CK06-06</strain>
    </source>
</reference>
<gene>
    <name evidence="1" type="ORF">S12H4_25517</name>
</gene>
<dbReference type="AlphaFoldDB" id="X1R398"/>
<comment type="caution">
    <text evidence="1">The sequence shown here is derived from an EMBL/GenBank/DDBJ whole genome shotgun (WGS) entry which is preliminary data.</text>
</comment>